<dbReference type="Proteomes" id="UP001590951">
    <property type="component" value="Unassembled WGS sequence"/>
</dbReference>
<reference evidence="4 5" key="1">
    <citation type="submission" date="2024-09" db="EMBL/GenBank/DDBJ databases">
        <title>Rethinking Asexuality: The Enigmatic Case of Functional Sexual Genes in Lepraria (Stereocaulaceae).</title>
        <authorList>
            <person name="Doellman M."/>
            <person name="Sun Y."/>
            <person name="Barcenas-Pena A."/>
            <person name="Lumbsch H.T."/>
            <person name="Grewe F."/>
        </authorList>
    </citation>
    <scope>NUCLEOTIDE SEQUENCE [LARGE SCALE GENOMIC DNA]</scope>
    <source>
        <strain evidence="4 5">Grewe 0041</strain>
    </source>
</reference>
<name>A0ABR4BF63_9LECA</name>
<feature type="region of interest" description="Disordered" evidence="3">
    <location>
        <begin position="173"/>
        <end position="208"/>
    </location>
</feature>
<comment type="similarity">
    <text evidence="1">Belongs to the eukaryotic/archaeal RNase P protein component 2 family.</text>
</comment>
<dbReference type="Gene3D" id="3.30.70.3250">
    <property type="entry name" value="Ribonuclease P, Pop5 subunit"/>
    <property type="match status" value="1"/>
</dbReference>
<dbReference type="Pfam" id="PF01900">
    <property type="entry name" value="RNase_P_Rpp14"/>
    <property type="match status" value="1"/>
</dbReference>
<organism evidence="4 5">
    <name type="scientific">Lepraria finkii</name>
    <dbReference type="NCBI Taxonomy" id="1340010"/>
    <lineage>
        <taxon>Eukaryota</taxon>
        <taxon>Fungi</taxon>
        <taxon>Dikarya</taxon>
        <taxon>Ascomycota</taxon>
        <taxon>Pezizomycotina</taxon>
        <taxon>Lecanoromycetes</taxon>
        <taxon>OSLEUM clade</taxon>
        <taxon>Lecanoromycetidae</taxon>
        <taxon>Lecanorales</taxon>
        <taxon>Lecanorineae</taxon>
        <taxon>Stereocaulaceae</taxon>
        <taxon>Lepraria</taxon>
    </lineage>
</organism>
<keyword evidence="2" id="KW-0819">tRNA processing</keyword>
<dbReference type="PANTHER" id="PTHR15441:SF2">
    <property type="entry name" value="RIBONUCLEASE P_MRP PROTEIN SUBUNIT POP5"/>
    <property type="match status" value="1"/>
</dbReference>
<proteinExistence type="inferred from homology"/>
<comment type="caution">
    <text evidence="4">The sequence shown here is derived from an EMBL/GenBank/DDBJ whole genome shotgun (WGS) entry which is preliminary data.</text>
</comment>
<sequence length="208" mass="22951">MVRIKHRYLLVHILYPESADSQSKNTSDTSEKSLPYLVQFHRPSPNELTPQLLARAIRDQVLLLYGDYGLGLVSSSLNVKYLSPATSTAIIRCSRDQYRLVWGALAYMTHLPKNSKQAPPRPCVMQVVRTSGTIKKAEQEAIKRARAAILRTKRESGDGSADGLIGLFSQPDEEAVGVSGNGKARDIAGSDVSDEEDEMDVEFEDEGD</sequence>
<evidence type="ECO:0000313" key="5">
    <source>
        <dbReference type="Proteomes" id="UP001590951"/>
    </source>
</evidence>
<protein>
    <submittedName>
        <fullName evidence="4">Uncharacterized protein</fullName>
    </submittedName>
</protein>
<evidence type="ECO:0000256" key="1">
    <source>
        <dbReference type="ARBA" id="ARBA00010800"/>
    </source>
</evidence>
<evidence type="ECO:0000313" key="4">
    <source>
        <dbReference type="EMBL" id="KAL2056454.1"/>
    </source>
</evidence>
<evidence type="ECO:0000256" key="3">
    <source>
        <dbReference type="SAM" id="MobiDB-lite"/>
    </source>
</evidence>
<dbReference type="EMBL" id="JBHFEH010000008">
    <property type="protein sequence ID" value="KAL2056454.1"/>
    <property type="molecule type" value="Genomic_DNA"/>
</dbReference>
<dbReference type="InterPro" id="IPR002759">
    <property type="entry name" value="Pop5/Rpp14/Rnp2-like"/>
</dbReference>
<keyword evidence="5" id="KW-1185">Reference proteome</keyword>
<accession>A0ABR4BF63</accession>
<dbReference type="InterPro" id="IPR038085">
    <property type="entry name" value="Rnp2-like_sf"/>
</dbReference>
<dbReference type="SUPFAM" id="SSF160350">
    <property type="entry name" value="Rnp2-like"/>
    <property type="match status" value="1"/>
</dbReference>
<feature type="compositionally biased region" description="Acidic residues" evidence="3">
    <location>
        <begin position="192"/>
        <end position="208"/>
    </location>
</feature>
<gene>
    <name evidence="4" type="ORF">ABVK25_003478</name>
</gene>
<evidence type="ECO:0000256" key="2">
    <source>
        <dbReference type="ARBA" id="ARBA00022694"/>
    </source>
</evidence>
<dbReference type="PANTHER" id="PTHR15441">
    <property type="entry name" value="RIBONUCLEASE P PROTEIN SUBUNIT P14"/>
    <property type="match status" value="1"/>
</dbReference>